<evidence type="ECO:0000313" key="6">
    <source>
        <dbReference type="EMBL" id="MBP2324466.1"/>
    </source>
</evidence>
<keyword evidence="3" id="KW-0804">Transcription</keyword>
<dbReference type="InterPro" id="IPR045823">
    <property type="entry name" value="TetR_C_32"/>
</dbReference>
<dbReference type="PRINTS" id="PR00455">
    <property type="entry name" value="HTHTETR"/>
</dbReference>
<dbReference type="InterPro" id="IPR050109">
    <property type="entry name" value="HTH-type_TetR-like_transc_reg"/>
</dbReference>
<dbReference type="SUPFAM" id="SSF48498">
    <property type="entry name" value="Tetracyclin repressor-like, C-terminal domain"/>
    <property type="match status" value="1"/>
</dbReference>
<evidence type="ECO:0000256" key="4">
    <source>
        <dbReference type="PROSITE-ProRule" id="PRU00335"/>
    </source>
</evidence>
<keyword evidence="2 4" id="KW-0238">DNA-binding</keyword>
<evidence type="ECO:0000259" key="5">
    <source>
        <dbReference type="PROSITE" id="PS50977"/>
    </source>
</evidence>
<name>A0ABS4TJ61_9PSEU</name>
<dbReference type="RefSeq" id="WP_209641798.1">
    <property type="nucleotide sequence ID" value="NZ_JAGINW010000001.1"/>
</dbReference>
<dbReference type="PANTHER" id="PTHR30055">
    <property type="entry name" value="HTH-TYPE TRANSCRIPTIONAL REGULATOR RUTR"/>
    <property type="match status" value="1"/>
</dbReference>
<proteinExistence type="predicted"/>
<feature type="domain" description="HTH tetR-type" evidence="5">
    <location>
        <begin position="15"/>
        <end position="75"/>
    </location>
</feature>
<evidence type="ECO:0000256" key="3">
    <source>
        <dbReference type="ARBA" id="ARBA00023163"/>
    </source>
</evidence>
<dbReference type="Proteomes" id="UP001519332">
    <property type="component" value="Unassembled WGS sequence"/>
</dbReference>
<dbReference type="PANTHER" id="PTHR30055:SF234">
    <property type="entry name" value="HTH-TYPE TRANSCRIPTIONAL REGULATOR BETI"/>
    <property type="match status" value="1"/>
</dbReference>
<dbReference type="Gene3D" id="1.10.357.10">
    <property type="entry name" value="Tetracycline Repressor, domain 2"/>
    <property type="match status" value="1"/>
</dbReference>
<dbReference type="SUPFAM" id="SSF46689">
    <property type="entry name" value="Homeodomain-like"/>
    <property type="match status" value="1"/>
</dbReference>
<dbReference type="Pfam" id="PF00440">
    <property type="entry name" value="TetR_N"/>
    <property type="match status" value="1"/>
</dbReference>
<dbReference type="InterPro" id="IPR036271">
    <property type="entry name" value="Tet_transcr_reg_TetR-rel_C_sf"/>
</dbReference>
<gene>
    <name evidence="6" type="ORF">JOF56_004851</name>
</gene>
<accession>A0ABS4TJ61</accession>
<comment type="caution">
    <text evidence="6">The sequence shown here is derived from an EMBL/GenBank/DDBJ whole genome shotgun (WGS) entry which is preliminary data.</text>
</comment>
<dbReference type="InterPro" id="IPR001647">
    <property type="entry name" value="HTH_TetR"/>
</dbReference>
<protein>
    <submittedName>
        <fullName evidence="6">AcrR family transcriptional regulator</fullName>
    </submittedName>
</protein>
<dbReference type="Pfam" id="PF19344">
    <property type="entry name" value="TetR_C_32"/>
    <property type="match status" value="1"/>
</dbReference>
<keyword evidence="1" id="KW-0805">Transcription regulation</keyword>
<organism evidence="6 7">
    <name type="scientific">Kibdelosporangium banguiense</name>
    <dbReference type="NCBI Taxonomy" id="1365924"/>
    <lineage>
        <taxon>Bacteria</taxon>
        <taxon>Bacillati</taxon>
        <taxon>Actinomycetota</taxon>
        <taxon>Actinomycetes</taxon>
        <taxon>Pseudonocardiales</taxon>
        <taxon>Pseudonocardiaceae</taxon>
        <taxon>Kibdelosporangium</taxon>
    </lineage>
</organism>
<evidence type="ECO:0000256" key="1">
    <source>
        <dbReference type="ARBA" id="ARBA00023015"/>
    </source>
</evidence>
<keyword evidence="7" id="KW-1185">Reference proteome</keyword>
<evidence type="ECO:0000313" key="7">
    <source>
        <dbReference type="Proteomes" id="UP001519332"/>
    </source>
</evidence>
<reference evidence="6 7" key="1">
    <citation type="submission" date="2021-03" db="EMBL/GenBank/DDBJ databases">
        <title>Sequencing the genomes of 1000 actinobacteria strains.</title>
        <authorList>
            <person name="Klenk H.-P."/>
        </authorList>
    </citation>
    <scope>NUCLEOTIDE SEQUENCE [LARGE SCALE GENOMIC DNA]</scope>
    <source>
        <strain evidence="6 7">DSM 46670</strain>
    </source>
</reference>
<sequence>MAEVARPVRSRLRGPARRAKIVQAGLEVLAATGYHATAMSAIASAAGVTRSVLYDHFPNKRVLLLAVLQEQNAALIEHVGARITGTGTPEERMRATIDAYFSFAESQPAARKLLFDRTDEDDAEIQAVRWGIRESRTRAVTALLARDLRRVSLDPESPAAVAMVELLITGLDGMAQWWARHRDVPREELVNAAMRLLWDGLGPRS</sequence>
<dbReference type="PROSITE" id="PS50977">
    <property type="entry name" value="HTH_TETR_2"/>
    <property type="match status" value="1"/>
</dbReference>
<feature type="DNA-binding region" description="H-T-H motif" evidence="4">
    <location>
        <begin position="38"/>
        <end position="57"/>
    </location>
</feature>
<dbReference type="InterPro" id="IPR009057">
    <property type="entry name" value="Homeodomain-like_sf"/>
</dbReference>
<dbReference type="EMBL" id="JAGINW010000001">
    <property type="protein sequence ID" value="MBP2324466.1"/>
    <property type="molecule type" value="Genomic_DNA"/>
</dbReference>
<evidence type="ECO:0000256" key="2">
    <source>
        <dbReference type="ARBA" id="ARBA00023125"/>
    </source>
</evidence>